<dbReference type="GO" id="GO:0005634">
    <property type="term" value="C:nucleus"/>
    <property type="evidence" value="ECO:0007669"/>
    <property type="project" value="UniProtKB-SubCell"/>
</dbReference>
<comment type="function">
    <text evidence="4">Acts as a negative regulator of abscisic acid (ABA) response.</text>
</comment>
<feature type="compositionally biased region" description="Polar residues" evidence="5">
    <location>
        <begin position="148"/>
        <end position="157"/>
    </location>
</feature>
<dbReference type="InterPro" id="IPR012463">
    <property type="entry name" value="Ninja_motif"/>
</dbReference>
<comment type="subcellular location">
    <subcellularLocation>
        <location evidence="1 4">Nucleus</location>
    </subcellularLocation>
</comment>
<dbReference type="GO" id="GO:0045892">
    <property type="term" value="P:negative regulation of DNA-templated transcription"/>
    <property type="evidence" value="ECO:0007669"/>
    <property type="project" value="TreeGrafter"/>
</dbReference>
<feature type="domain" description="Ethylene-responsive binding factor-associated repression" evidence="6">
    <location>
        <begin position="57"/>
        <end position="90"/>
    </location>
</feature>
<reference evidence="8" key="1">
    <citation type="journal article" date="2020" name="Plant Biotechnol. J.">
        <title>The pomegranate (Punica granatum L.) draft genome dissects genetic divergence between soft- and hard-seeded cultivars.</title>
        <authorList>
            <person name="Luo X."/>
            <person name="Li H."/>
            <person name="Wu Z."/>
            <person name="Yao W."/>
            <person name="Zhao P."/>
            <person name="Cao D."/>
            <person name="Yu H."/>
            <person name="Li K."/>
            <person name="Poudel K."/>
            <person name="Zhao D."/>
            <person name="Zhang F."/>
            <person name="Xia X."/>
            <person name="Chen L."/>
            <person name="Wang Q."/>
            <person name="Jing D."/>
            <person name="Cao S."/>
        </authorList>
    </citation>
    <scope>NUCLEOTIDE SEQUENCE [LARGE SCALE GENOMIC DNA]</scope>
    <source>
        <strain evidence="8">cv. Tunisia</strain>
    </source>
</reference>
<dbReference type="GeneID" id="116207550"/>
<evidence type="ECO:0000256" key="4">
    <source>
        <dbReference type="RuleBase" id="RU369029"/>
    </source>
</evidence>
<dbReference type="Pfam" id="PF16135">
    <property type="entry name" value="TDBD"/>
    <property type="match status" value="1"/>
</dbReference>
<evidence type="ECO:0000259" key="6">
    <source>
        <dbReference type="Pfam" id="PF07897"/>
    </source>
</evidence>
<dbReference type="GO" id="GO:0009737">
    <property type="term" value="P:response to abscisic acid"/>
    <property type="evidence" value="ECO:0007669"/>
    <property type="project" value="TreeGrafter"/>
</dbReference>
<dbReference type="InterPro" id="IPR032308">
    <property type="entry name" value="TDBD"/>
</dbReference>
<dbReference type="Pfam" id="PF07897">
    <property type="entry name" value="EAR"/>
    <property type="match status" value="1"/>
</dbReference>
<comment type="similarity">
    <text evidence="2 4">Belongs to the Ninja family.</text>
</comment>
<organism evidence="8 9">
    <name type="scientific">Punica granatum</name>
    <name type="common">Pomegranate</name>
    <dbReference type="NCBI Taxonomy" id="22663"/>
    <lineage>
        <taxon>Eukaryota</taxon>
        <taxon>Viridiplantae</taxon>
        <taxon>Streptophyta</taxon>
        <taxon>Embryophyta</taxon>
        <taxon>Tracheophyta</taxon>
        <taxon>Spermatophyta</taxon>
        <taxon>Magnoliopsida</taxon>
        <taxon>eudicotyledons</taxon>
        <taxon>Gunneridae</taxon>
        <taxon>Pentapetalae</taxon>
        <taxon>rosids</taxon>
        <taxon>malvids</taxon>
        <taxon>Myrtales</taxon>
        <taxon>Lythraceae</taxon>
        <taxon>Punica</taxon>
    </lineage>
</organism>
<dbReference type="Proteomes" id="UP000515151">
    <property type="component" value="Chromosome 5"/>
</dbReference>
<feature type="compositionally biased region" description="Polar residues" evidence="5">
    <location>
        <begin position="240"/>
        <end position="270"/>
    </location>
</feature>
<accession>A0A6P8DJ08</accession>
<feature type="domain" description="Tify" evidence="7">
    <location>
        <begin position="337"/>
        <end position="371"/>
    </location>
</feature>
<keyword evidence="8" id="KW-1185">Reference proteome</keyword>
<evidence type="ECO:0000313" key="8">
    <source>
        <dbReference type="Proteomes" id="UP000515151"/>
    </source>
</evidence>
<dbReference type="PANTHER" id="PTHR31413:SF31">
    <property type="entry name" value="NINJA-FAMILY PROTEIN AFP3"/>
    <property type="match status" value="1"/>
</dbReference>
<evidence type="ECO:0000256" key="2">
    <source>
        <dbReference type="ARBA" id="ARBA00006081"/>
    </source>
</evidence>
<dbReference type="PANTHER" id="PTHR31413">
    <property type="entry name" value="AFP HOMOLOG 2"/>
    <property type="match status" value="1"/>
</dbReference>
<evidence type="ECO:0000256" key="3">
    <source>
        <dbReference type="ARBA" id="ARBA00023242"/>
    </source>
</evidence>
<feature type="compositionally biased region" description="Basic and acidic residues" evidence="5">
    <location>
        <begin position="159"/>
        <end position="171"/>
    </location>
</feature>
<dbReference type="Pfam" id="PF16136">
    <property type="entry name" value="NLS_NINJA_AFP"/>
    <property type="match status" value="1"/>
</dbReference>
<evidence type="ECO:0000256" key="1">
    <source>
        <dbReference type="ARBA" id="ARBA00004123"/>
    </source>
</evidence>
<reference evidence="9" key="2">
    <citation type="submission" date="2025-08" db="UniProtKB">
        <authorList>
            <consortium name="RefSeq"/>
        </authorList>
    </citation>
    <scope>IDENTIFICATION</scope>
    <source>
        <tissue evidence="9">Leaf</tissue>
    </source>
</reference>
<dbReference type="GO" id="GO:0007165">
    <property type="term" value="P:signal transduction"/>
    <property type="evidence" value="ECO:0007669"/>
    <property type="project" value="InterPro"/>
</dbReference>
<dbReference type="InterPro" id="IPR031307">
    <property type="entry name" value="Ninja_fam"/>
</dbReference>
<feature type="region of interest" description="Disordered" evidence="5">
    <location>
        <begin position="233"/>
        <end position="296"/>
    </location>
</feature>
<feature type="compositionally biased region" description="Low complexity" evidence="5">
    <location>
        <begin position="273"/>
        <end position="282"/>
    </location>
</feature>
<protein>
    <recommendedName>
        <fullName evidence="4">Ninja-family protein</fullName>
    </recommendedName>
    <alternativeName>
        <fullName evidence="4">ABI-binding protein</fullName>
    </alternativeName>
</protein>
<name>A0A6P8DJ08_PUNGR</name>
<dbReference type="OrthoDB" id="667358at2759"/>
<evidence type="ECO:0000259" key="7">
    <source>
        <dbReference type="Pfam" id="PF16135"/>
    </source>
</evidence>
<dbReference type="RefSeq" id="XP_031396405.1">
    <property type="nucleotide sequence ID" value="XM_031540545.1"/>
</dbReference>
<feature type="region of interest" description="Disordered" evidence="5">
    <location>
        <begin position="124"/>
        <end position="181"/>
    </location>
</feature>
<dbReference type="AlphaFoldDB" id="A0A6P8DJ08"/>
<evidence type="ECO:0000256" key="5">
    <source>
        <dbReference type="SAM" id="MobiDB-lite"/>
    </source>
</evidence>
<sequence length="378" mass="40721">MISSIVDMAKAVEGCSPDISCPIPMPMPGFPRDLLQNFISGTHFPRKFEEKVEDDDGELELELTLGLSLNGRFGVDPGAKKLVRSSSIPELLQPLSDNGSMGSGVGEPILRTCSLPMESEDECRKRKAMQSLRRMEAKRKRTEKQRNSRAINGQNSRVYFEDRPDEDRKMQEVATRNHQKDQFLKGSADAFAAKEATFGMSNRGSNGKGADFIGENGHNGLVASRGSGSLGVSEFDSLPVQGSNKSAEARSPSTTQCSPDNDTKSASIITAPSGYSSNSSASTLGNGQNELAPSGKGVNGMVRDVLLDMPCVSTKGDGPDGKKIEGFLYRYKKGEEVKIVCVCHGRFLSPAEFVKHAGGGDVSHPLKHIVVNASPFFQ</sequence>
<evidence type="ECO:0000313" key="9">
    <source>
        <dbReference type="RefSeq" id="XP_031396405.1"/>
    </source>
</evidence>
<proteinExistence type="inferred from homology"/>
<gene>
    <name evidence="9" type="primary">LOC116207550</name>
</gene>
<keyword evidence="3 4" id="KW-0539">Nucleus</keyword>
<dbReference type="InterPro" id="IPR032310">
    <property type="entry name" value="NLS_NINJA_AFP-like"/>
</dbReference>